<reference evidence="2" key="1">
    <citation type="submission" date="2021-02" db="EMBL/GenBank/DDBJ databases">
        <authorList>
            <person name="Nowell W R."/>
        </authorList>
    </citation>
    <scope>NUCLEOTIDE SEQUENCE</scope>
</reference>
<feature type="compositionally biased region" description="Basic and acidic residues" evidence="1">
    <location>
        <begin position="1"/>
        <end position="12"/>
    </location>
</feature>
<dbReference type="EMBL" id="CAJOBI010313887">
    <property type="protein sequence ID" value="CAF5173665.1"/>
    <property type="molecule type" value="Genomic_DNA"/>
</dbReference>
<name>A0A8S3GZE9_9BILA</name>
<sequence length="109" mass="12562">MGRRKVTDDKSAKPVRGPGRKSKKQGEPTFPKELAQTEPTDKKKVSSRGKQRARKRLEKDKLKQTINKNTKLKTATKRQSDGESNDEEQINGYTDENQQWLKPKKKKVL</sequence>
<evidence type="ECO:0000313" key="2">
    <source>
        <dbReference type="EMBL" id="CAF5173665.1"/>
    </source>
</evidence>
<organism evidence="2 3">
    <name type="scientific">Rotaria magnacalcarata</name>
    <dbReference type="NCBI Taxonomy" id="392030"/>
    <lineage>
        <taxon>Eukaryota</taxon>
        <taxon>Metazoa</taxon>
        <taxon>Spiralia</taxon>
        <taxon>Gnathifera</taxon>
        <taxon>Rotifera</taxon>
        <taxon>Eurotatoria</taxon>
        <taxon>Bdelloidea</taxon>
        <taxon>Philodinida</taxon>
        <taxon>Philodinidae</taxon>
        <taxon>Rotaria</taxon>
    </lineage>
</organism>
<feature type="compositionally biased region" description="Polar residues" evidence="1">
    <location>
        <begin position="91"/>
        <end position="100"/>
    </location>
</feature>
<dbReference type="Proteomes" id="UP000676336">
    <property type="component" value="Unassembled WGS sequence"/>
</dbReference>
<dbReference type="AlphaFoldDB" id="A0A8S3GZE9"/>
<gene>
    <name evidence="2" type="ORF">SMN809_LOCUS66701</name>
</gene>
<evidence type="ECO:0000313" key="3">
    <source>
        <dbReference type="Proteomes" id="UP000676336"/>
    </source>
</evidence>
<protein>
    <submittedName>
        <fullName evidence="2">Uncharacterized protein</fullName>
    </submittedName>
</protein>
<feature type="region of interest" description="Disordered" evidence="1">
    <location>
        <begin position="1"/>
        <end position="109"/>
    </location>
</feature>
<proteinExistence type="predicted"/>
<feature type="compositionally biased region" description="Basic residues" evidence="1">
    <location>
        <begin position="45"/>
        <end position="56"/>
    </location>
</feature>
<accession>A0A8S3GZE9</accession>
<evidence type="ECO:0000256" key="1">
    <source>
        <dbReference type="SAM" id="MobiDB-lite"/>
    </source>
</evidence>
<comment type="caution">
    <text evidence="2">The sequence shown here is derived from an EMBL/GenBank/DDBJ whole genome shotgun (WGS) entry which is preliminary data.</text>
</comment>